<gene>
    <name evidence="2" type="ORF">BDZ90DRAFT_277296</name>
</gene>
<dbReference type="GO" id="GO:0042144">
    <property type="term" value="P:vacuole fusion, non-autophagic"/>
    <property type="evidence" value="ECO:0007669"/>
    <property type="project" value="InterPro"/>
</dbReference>
<name>A0A316V2S9_9BASI</name>
<dbReference type="PANTHER" id="PTHR38407:SF1">
    <property type="entry name" value="PROTEIN IVY1"/>
    <property type="match status" value="1"/>
</dbReference>
<dbReference type="Gene3D" id="1.20.1270.60">
    <property type="entry name" value="Arfaptin homology (AH) domain/BAR domain"/>
    <property type="match status" value="1"/>
</dbReference>
<evidence type="ECO:0000256" key="1">
    <source>
        <dbReference type="SAM" id="MobiDB-lite"/>
    </source>
</evidence>
<feature type="compositionally biased region" description="Low complexity" evidence="1">
    <location>
        <begin position="1"/>
        <end position="16"/>
    </location>
</feature>
<keyword evidence="3" id="KW-1185">Reference proteome</keyword>
<accession>A0A316V2S9</accession>
<dbReference type="InterPro" id="IPR037470">
    <property type="entry name" value="IVY1"/>
</dbReference>
<dbReference type="AlphaFoldDB" id="A0A316V2S9"/>
<dbReference type="RefSeq" id="XP_025365483.1">
    <property type="nucleotide sequence ID" value="XM_025508993.1"/>
</dbReference>
<feature type="region of interest" description="Disordered" evidence="1">
    <location>
        <begin position="361"/>
        <end position="490"/>
    </location>
</feature>
<proteinExistence type="predicted"/>
<dbReference type="InterPro" id="IPR027267">
    <property type="entry name" value="AH/BAR_dom_sf"/>
</dbReference>
<sequence>MPSSSSAPIPGSPALSTTSTQILPPHLPQHLRPSTIVTRKDQISSLNAYEGLLTASKAYTQALLALSTASNDFAFALQDCARLKGSHKVGPQLHAASGLEFLVASHSKLLADGFWKDFSIPLLEAFDSHRAAVAERQMAHDRVMAERSRELQECEEKQLRGAAKKRGKERDLGSFRKALEELQRLVNGLDEERATHYVDVLGAEEEEWDRVANRVSHLLRLQVEVHERLSSKPLSDPVLEPMLSVIPDPFGAYAQPNGASSSSGGGPSGSSSTGGPDQIFSVLQHPSDLLGRDGNDDVLTPAGLLSPRAPATGLSRPPPSSSSSTKHRDSIGSGGAMSPRLSSAVAPAPGEVSFAALGLTSASHPQSSGASGIGSPLFGSEDGSEDGERGQGEETMTTSNDADPTTPTRKSHSLAASDQNRAGGSFVAGGAGLGRRLRKALSIIDDEEKSRRQSSGAYGGSPVHAEEREEGAQDPDVSGEQSEDKHSRDE</sequence>
<reference evidence="2 3" key="1">
    <citation type="journal article" date="2018" name="Mol. Biol. Evol.">
        <title>Broad Genomic Sampling Reveals a Smut Pathogenic Ancestry of the Fungal Clade Ustilaginomycotina.</title>
        <authorList>
            <person name="Kijpornyongpan T."/>
            <person name="Mondo S.J."/>
            <person name="Barry K."/>
            <person name="Sandor L."/>
            <person name="Lee J."/>
            <person name="Lipzen A."/>
            <person name="Pangilinan J."/>
            <person name="LaButti K."/>
            <person name="Hainaut M."/>
            <person name="Henrissat B."/>
            <person name="Grigoriev I.V."/>
            <person name="Spatafora J.W."/>
            <person name="Aime M.C."/>
        </authorList>
    </citation>
    <scope>NUCLEOTIDE SEQUENCE [LARGE SCALE GENOMIC DNA]</scope>
    <source>
        <strain evidence="2 3">MCA 5214</strain>
    </source>
</reference>
<dbReference type="EMBL" id="KZ819662">
    <property type="protein sequence ID" value="PWN30871.1"/>
    <property type="molecule type" value="Genomic_DNA"/>
</dbReference>
<dbReference type="GO" id="GO:0005543">
    <property type="term" value="F:phospholipid binding"/>
    <property type="evidence" value="ECO:0007669"/>
    <property type="project" value="InterPro"/>
</dbReference>
<protein>
    <recommendedName>
        <fullName evidence="4">IMD domain-containing protein</fullName>
    </recommendedName>
</protein>
<feature type="compositionally biased region" description="Polar residues" evidence="1">
    <location>
        <begin position="361"/>
        <end position="370"/>
    </location>
</feature>
<dbReference type="Proteomes" id="UP000245884">
    <property type="component" value="Unassembled WGS sequence"/>
</dbReference>
<evidence type="ECO:0000313" key="3">
    <source>
        <dbReference type="Proteomes" id="UP000245884"/>
    </source>
</evidence>
<dbReference type="PANTHER" id="PTHR38407">
    <property type="entry name" value="PROTEIN IVY1"/>
    <property type="match status" value="1"/>
</dbReference>
<dbReference type="GO" id="GO:0000329">
    <property type="term" value="C:fungal-type vacuole membrane"/>
    <property type="evidence" value="ECO:0007669"/>
    <property type="project" value="InterPro"/>
</dbReference>
<dbReference type="GeneID" id="37030816"/>
<feature type="region of interest" description="Disordered" evidence="1">
    <location>
        <begin position="1"/>
        <end position="31"/>
    </location>
</feature>
<organism evidence="2 3">
    <name type="scientific">Jaminaea rosea</name>
    <dbReference type="NCBI Taxonomy" id="1569628"/>
    <lineage>
        <taxon>Eukaryota</taxon>
        <taxon>Fungi</taxon>
        <taxon>Dikarya</taxon>
        <taxon>Basidiomycota</taxon>
        <taxon>Ustilaginomycotina</taxon>
        <taxon>Exobasidiomycetes</taxon>
        <taxon>Microstromatales</taxon>
        <taxon>Microstromatales incertae sedis</taxon>
        <taxon>Jaminaea</taxon>
    </lineage>
</organism>
<evidence type="ECO:0008006" key="4">
    <source>
        <dbReference type="Google" id="ProtNLM"/>
    </source>
</evidence>
<dbReference type="STRING" id="1569628.A0A316V2S9"/>
<dbReference type="OrthoDB" id="5594612at2759"/>
<evidence type="ECO:0000313" key="2">
    <source>
        <dbReference type="EMBL" id="PWN30871.1"/>
    </source>
</evidence>
<feature type="compositionally biased region" description="Polar residues" evidence="1">
    <location>
        <begin position="395"/>
        <end position="420"/>
    </location>
</feature>
<feature type="region of interest" description="Disordered" evidence="1">
    <location>
        <begin position="254"/>
        <end position="345"/>
    </location>
</feature>